<dbReference type="InterPro" id="IPR015424">
    <property type="entry name" value="PyrdxlP-dep_Trfase"/>
</dbReference>
<proteinExistence type="inferred from homology"/>
<evidence type="ECO:0000256" key="3">
    <source>
        <dbReference type="PIRSR" id="PIRSR000390-1"/>
    </source>
</evidence>
<accession>A0A0A7PG85</accession>
<keyword evidence="7" id="KW-1185">Reference proteome</keyword>
<dbReference type="Gene3D" id="3.40.640.10">
    <property type="entry name" value="Type I PLP-dependent aspartate aminotransferase-like (Major domain)"/>
    <property type="match status" value="1"/>
</dbReference>
<dbReference type="CDD" id="cd00616">
    <property type="entry name" value="AHBA_syn"/>
    <property type="match status" value="1"/>
</dbReference>
<evidence type="ECO:0000256" key="2">
    <source>
        <dbReference type="ARBA" id="ARBA00037999"/>
    </source>
</evidence>
<protein>
    <submittedName>
        <fullName evidence="6">Pleiotropic regulatory protein</fullName>
    </submittedName>
</protein>
<dbReference type="GO" id="GO:0000271">
    <property type="term" value="P:polysaccharide biosynthetic process"/>
    <property type="evidence" value="ECO:0007669"/>
    <property type="project" value="TreeGrafter"/>
</dbReference>
<feature type="active site" description="Proton acceptor" evidence="3">
    <location>
        <position position="186"/>
    </location>
</feature>
<dbReference type="Pfam" id="PF01041">
    <property type="entry name" value="DegT_DnrJ_EryC1"/>
    <property type="match status" value="1"/>
</dbReference>
<dbReference type="InterPro" id="IPR015421">
    <property type="entry name" value="PyrdxlP-dep_Trfase_major"/>
</dbReference>
<dbReference type="Proteomes" id="UP000030907">
    <property type="component" value="Chromosome"/>
</dbReference>
<dbReference type="InterPro" id="IPR015422">
    <property type="entry name" value="PyrdxlP-dep_Trfase_small"/>
</dbReference>
<organism evidence="6 7">
    <name type="scientific">Sphingopyxis fribergensis</name>
    <dbReference type="NCBI Taxonomy" id="1515612"/>
    <lineage>
        <taxon>Bacteria</taxon>
        <taxon>Pseudomonadati</taxon>
        <taxon>Pseudomonadota</taxon>
        <taxon>Alphaproteobacteria</taxon>
        <taxon>Sphingomonadales</taxon>
        <taxon>Sphingomonadaceae</taxon>
        <taxon>Sphingopyxis</taxon>
    </lineage>
</organism>
<dbReference type="OrthoDB" id="9768668at2"/>
<dbReference type="SUPFAM" id="SSF53383">
    <property type="entry name" value="PLP-dependent transferases"/>
    <property type="match status" value="1"/>
</dbReference>
<evidence type="ECO:0000256" key="1">
    <source>
        <dbReference type="ARBA" id="ARBA00022898"/>
    </source>
</evidence>
<evidence type="ECO:0000256" key="4">
    <source>
        <dbReference type="PIRSR" id="PIRSR000390-2"/>
    </source>
</evidence>
<dbReference type="Gene3D" id="3.90.1150.10">
    <property type="entry name" value="Aspartate Aminotransferase, domain 1"/>
    <property type="match status" value="1"/>
</dbReference>
<gene>
    <name evidence="6" type="primary">degT</name>
    <name evidence="6" type="ORF">SKP52_10575</name>
</gene>
<dbReference type="RefSeq" id="WP_039580627.1">
    <property type="nucleotide sequence ID" value="NZ_CP009122.1"/>
</dbReference>
<evidence type="ECO:0000313" key="7">
    <source>
        <dbReference type="Proteomes" id="UP000030907"/>
    </source>
</evidence>
<dbReference type="AlphaFoldDB" id="A0A0A7PG85"/>
<dbReference type="KEGG" id="sphk:SKP52_10575"/>
<dbReference type="GO" id="GO:0008483">
    <property type="term" value="F:transaminase activity"/>
    <property type="evidence" value="ECO:0007669"/>
    <property type="project" value="TreeGrafter"/>
</dbReference>
<dbReference type="PANTHER" id="PTHR30244:SF36">
    <property type="entry name" value="3-OXO-GLUCOSE-6-PHOSPHATE:GLUTAMATE AMINOTRANSFERASE"/>
    <property type="match status" value="1"/>
</dbReference>
<evidence type="ECO:0000256" key="5">
    <source>
        <dbReference type="RuleBase" id="RU004508"/>
    </source>
</evidence>
<keyword evidence="1 4" id="KW-0663">Pyridoxal phosphate</keyword>
<dbReference type="InterPro" id="IPR000653">
    <property type="entry name" value="DegT/StrS_aminotransferase"/>
</dbReference>
<dbReference type="PANTHER" id="PTHR30244">
    <property type="entry name" value="TRANSAMINASE"/>
    <property type="match status" value="1"/>
</dbReference>
<dbReference type="PIRSF" id="PIRSF000390">
    <property type="entry name" value="PLP_StrS"/>
    <property type="match status" value="1"/>
</dbReference>
<dbReference type="GO" id="GO:0030170">
    <property type="term" value="F:pyridoxal phosphate binding"/>
    <property type="evidence" value="ECO:0007669"/>
    <property type="project" value="TreeGrafter"/>
</dbReference>
<name>A0A0A7PG85_9SPHN</name>
<dbReference type="EMBL" id="CP009122">
    <property type="protein sequence ID" value="AJA09020.1"/>
    <property type="molecule type" value="Genomic_DNA"/>
</dbReference>
<dbReference type="STRING" id="1515612.SKP52_10575"/>
<comment type="similarity">
    <text evidence="2 5">Belongs to the DegT/DnrJ/EryC1 family.</text>
</comment>
<evidence type="ECO:0000313" key="6">
    <source>
        <dbReference type="EMBL" id="AJA09020.1"/>
    </source>
</evidence>
<feature type="modified residue" description="N6-(pyridoxal phosphate)lysine" evidence="4">
    <location>
        <position position="186"/>
    </location>
</feature>
<reference evidence="6 7" key="1">
    <citation type="journal article" date="2015" name="Int. J. Syst. Evol. Microbiol.">
        <title>Description of Sphingopyxis fribergensis sp. nov. - a soil bacterium with the ability to degrade styrene and phenylacetic acid.</title>
        <authorList>
            <person name="Oelschlagel M."/>
            <person name="Ruckert C."/>
            <person name="Kalinowski J."/>
            <person name="Schmidt G."/>
            <person name="Schlomann M."/>
            <person name="Tischler D."/>
        </authorList>
    </citation>
    <scope>NUCLEOTIDE SEQUENCE [LARGE SCALE GENOMIC DNA]</scope>
    <source>
        <strain evidence="6 7">Kp5.2</strain>
    </source>
</reference>
<dbReference type="HOGENOM" id="CLU_033332_6_0_5"/>
<sequence length="370" mass="39824">MSIPFVDLHAQYLSLKDEIDGAIARVIAASSFVRGPDVELFESEYSALMGANHTVSCANGTDAIYIAMKALGIKPGDEVITTAQSWISTSETIGQHGAKPIFVDIDPVTSTIDVSKIAEKITNRTVGMIPVHLYGQMADMPAIMAIAEKHGLWVIEDCAQAHLATIDGRKAGSFGHIATWSFYPGKNLGAMGDAGAITTNDAALARHMACFARHGGLVKGDHEMEGINSRLDGIQAAILNVKLPHLAGWTERRRAVAKRYDALLADVPGIVTPTEVAGREHVYHLYVIETDDRDGLAAALKGRGVPTVVNYKRSLPFLPCYAHLEHRPEDFPVAHRLQGRILSLPIYAELTVAQQDQIAAALHEVAAAVA</sequence>